<gene>
    <name evidence="4" type="ORF">HPP92_013488</name>
</gene>
<feature type="domain" description="Aldehyde oxidase/xanthine dehydrogenase second molybdopterin binding" evidence="3">
    <location>
        <begin position="143"/>
        <end position="243"/>
    </location>
</feature>
<name>A0A835QYP6_VANPL</name>
<dbReference type="PANTHER" id="PTHR11908">
    <property type="entry name" value="XANTHINE DEHYDROGENASE"/>
    <property type="match status" value="1"/>
</dbReference>
<sequence>MIVQTVLEALRKYDWGASSFDVKLCKTNLPSKSVMRAPQDVQGSFIVEAVIEHVAFGLCVSANLIRQKKLHSFESLRLYCEGSEGDAVQYTLPSLLGKLMASANYSPREDNIRSFNSSTKWKKSGISLITVVYPVTLRPMPGKANLQSVNLSASTLWIPELGCSKYVNYGAALSEVEIDLLTGGTTILQTDIIYDCGQSLNPAVDLGQVLGFSCARSTLSNTVGLVISDGTWAYKIPTVDTIPKKFNVEILNSGHHRYRVLSSNSCLSNCFPSRQASGEPPLLLAASVHCATREAIKAARTELLSSTASEESPLVFQLKLSIEKQHIRRKACLHHALGGIEKSFNVW</sequence>
<dbReference type="Gene3D" id="3.30.365.10">
    <property type="entry name" value="Aldehyde oxidase/xanthine dehydrogenase, molybdopterin binding domain"/>
    <property type="match status" value="2"/>
</dbReference>
<comment type="caution">
    <text evidence="4">The sequence shown here is derived from an EMBL/GenBank/DDBJ whole genome shotgun (WGS) entry which is preliminary data.</text>
</comment>
<reference evidence="4 5" key="1">
    <citation type="journal article" date="2020" name="Nat. Food">
        <title>A phased Vanilla planifolia genome enables genetic improvement of flavour and production.</title>
        <authorList>
            <person name="Hasing T."/>
            <person name="Tang H."/>
            <person name="Brym M."/>
            <person name="Khazi F."/>
            <person name="Huang T."/>
            <person name="Chambers A.H."/>
        </authorList>
    </citation>
    <scope>NUCLEOTIDE SEQUENCE [LARGE SCALE GENOMIC DNA]</scope>
    <source>
        <tissue evidence="4">Leaf</tissue>
    </source>
</reference>
<evidence type="ECO:0000313" key="5">
    <source>
        <dbReference type="Proteomes" id="UP000639772"/>
    </source>
</evidence>
<dbReference type="GO" id="GO:0005506">
    <property type="term" value="F:iron ion binding"/>
    <property type="evidence" value="ECO:0007669"/>
    <property type="project" value="InterPro"/>
</dbReference>
<dbReference type="AlphaFoldDB" id="A0A835QYP6"/>
<protein>
    <submittedName>
        <fullName evidence="4">Uncharacterized protein</fullName>
    </submittedName>
</protein>
<evidence type="ECO:0000313" key="4">
    <source>
        <dbReference type="EMBL" id="KAG0478769.1"/>
    </source>
</evidence>
<dbReference type="InterPro" id="IPR008274">
    <property type="entry name" value="AldOxase/xan_DH_MoCoBD1"/>
</dbReference>
<dbReference type="EMBL" id="JADCNM010000006">
    <property type="protein sequence ID" value="KAG0478769.1"/>
    <property type="molecule type" value="Genomic_DNA"/>
</dbReference>
<dbReference type="GO" id="GO:0016491">
    <property type="term" value="F:oxidoreductase activity"/>
    <property type="evidence" value="ECO:0007669"/>
    <property type="project" value="InterPro"/>
</dbReference>
<dbReference type="SUPFAM" id="SSF56003">
    <property type="entry name" value="Molybdenum cofactor-binding domain"/>
    <property type="match status" value="1"/>
</dbReference>
<proteinExistence type="predicted"/>
<dbReference type="InterPro" id="IPR016208">
    <property type="entry name" value="Ald_Oxase/xanthine_DH-like"/>
</dbReference>
<organism evidence="4 5">
    <name type="scientific">Vanilla planifolia</name>
    <name type="common">Vanilla</name>
    <dbReference type="NCBI Taxonomy" id="51239"/>
    <lineage>
        <taxon>Eukaryota</taxon>
        <taxon>Viridiplantae</taxon>
        <taxon>Streptophyta</taxon>
        <taxon>Embryophyta</taxon>
        <taxon>Tracheophyta</taxon>
        <taxon>Spermatophyta</taxon>
        <taxon>Magnoliopsida</taxon>
        <taxon>Liliopsida</taxon>
        <taxon>Asparagales</taxon>
        <taxon>Orchidaceae</taxon>
        <taxon>Vanilloideae</taxon>
        <taxon>Vanilleae</taxon>
        <taxon>Vanilla</taxon>
    </lineage>
</organism>
<dbReference type="PANTHER" id="PTHR11908:SF132">
    <property type="entry name" value="ALDEHYDE OXIDASE 1-RELATED"/>
    <property type="match status" value="1"/>
</dbReference>
<dbReference type="Pfam" id="PF20256">
    <property type="entry name" value="MoCoBD_2"/>
    <property type="match status" value="1"/>
</dbReference>
<dbReference type="Pfam" id="PF02738">
    <property type="entry name" value="MoCoBD_1"/>
    <property type="match status" value="1"/>
</dbReference>
<keyword evidence="1" id="KW-0500">Molybdenum</keyword>
<accession>A0A835QYP6</accession>
<dbReference type="OrthoDB" id="689496at2759"/>
<dbReference type="InterPro" id="IPR046867">
    <property type="entry name" value="AldOxase/xan_DH_MoCoBD2"/>
</dbReference>
<dbReference type="Proteomes" id="UP000639772">
    <property type="component" value="Chromosome 6"/>
</dbReference>
<dbReference type="InterPro" id="IPR037165">
    <property type="entry name" value="AldOxase/xan_DH_Mopterin-bd_sf"/>
</dbReference>
<evidence type="ECO:0000256" key="1">
    <source>
        <dbReference type="ARBA" id="ARBA00022505"/>
    </source>
</evidence>
<evidence type="ECO:0000259" key="3">
    <source>
        <dbReference type="Pfam" id="PF20256"/>
    </source>
</evidence>
<feature type="domain" description="Aldehyde oxidase/xanthine dehydrogenase first molybdopterin binding" evidence="2">
    <location>
        <begin position="6"/>
        <end position="68"/>
    </location>
</feature>
<evidence type="ECO:0000259" key="2">
    <source>
        <dbReference type="Pfam" id="PF02738"/>
    </source>
</evidence>